<name>A0AAN6PVC0_9PEZI</name>
<organism evidence="3 4">
    <name type="scientific">Parathielavia hyrcaniae</name>
    <dbReference type="NCBI Taxonomy" id="113614"/>
    <lineage>
        <taxon>Eukaryota</taxon>
        <taxon>Fungi</taxon>
        <taxon>Dikarya</taxon>
        <taxon>Ascomycota</taxon>
        <taxon>Pezizomycotina</taxon>
        <taxon>Sordariomycetes</taxon>
        <taxon>Sordariomycetidae</taxon>
        <taxon>Sordariales</taxon>
        <taxon>Chaetomiaceae</taxon>
        <taxon>Parathielavia</taxon>
    </lineage>
</organism>
<keyword evidence="4" id="KW-1185">Reference proteome</keyword>
<dbReference type="AlphaFoldDB" id="A0AAN6PVC0"/>
<dbReference type="GO" id="GO:0003700">
    <property type="term" value="F:DNA-binding transcription factor activity"/>
    <property type="evidence" value="ECO:0007669"/>
    <property type="project" value="InterPro"/>
</dbReference>
<reference evidence="3" key="2">
    <citation type="submission" date="2023-05" db="EMBL/GenBank/DDBJ databases">
        <authorList>
            <consortium name="Lawrence Berkeley National Laboratory"/>
            <person name="Steindorff A."/>
            <person name="Hensen N."/>
            <person name="Bonometti L."/>
            <person name="Westerberg I."/>
            <person name="Brannstrom I.O."/>
            <person name="Guillou S."/>
            <person name="Cros-Aarteil S."/>
            <person name="Calhoun S."/>
            <person name="Haridas S."/>
            <person name="Kuo A."/>
            <person name="Mondo S."/>
            <person name="Pangilinan J."/>
            <person name="Riley R."/>
            <person name="Labutti K."/>
            <person name="Andreopoulos B."/>
            <person name="Lipzen A."/>
            <person name="Chen C."/>
            <person name="Yanf M."/>
            <person name="Daum C."/>
            <person name="Ng V."/>
            <person name="Clum A."/>
            <person name="Ohm R."/>
            <person name="Martin F."/>
            <person name="Silar P."/>
            <person name="Natvig D."/>
            <person name="Lalanne C."/>
            <person name="Gautier V."/>
            <person name="Ament-Velasquez S.L."/>
            <person name="Kruys A."/>
            <person name="Hutchinson M.I."/>
            <person name="Powell A.J."/>
            <person name="Barry K."/>
            <person name="Miller A.N."/>
            <person name="Grigoriev I.V."/>
            <person name="Debuchy R."/>
            <person name="Gladieux P."/>
            <person name="Thoren M.H."/>
            <person name="Johannesson H."/>
        </authorList>
    </citation>
    <scope>NUCLEOTIDE SEQUENCE</scope>
    <source>
        <strain evidence="3">CBS 757.83</strain>
    </source>
</reference>
<comment type="caution">
    <text evidence="3">The sequence shown here is derived from an EMBL/GenBank/DDBJ whole genome shotgun (WGS) entry which is preliminary data.</text>
</comment>
<dbReference type="Pfam" id="PF07716">
    <property type="entry name" value="bZIP_2"/>
    <property type="match status" value="1"/>
</dbReference>
<accession>A0AAN6PVC0</accession>
<sequence>VLLKRQRNTIAARKYCQKKLDRIDELEKALKETLEERDQLKLRLVKQEAETNALKELMKMKE</sequence>
<reference evidence="3" key="1">
    <citation type="journal article" date="2023" name="Mol. Phylogenet. Evol.">
        <title>Genome-scale phylogeny and comparative genomics of the fungal order Sordariales.</title>
        <authorList>
            <person name="Hensen N."/>
            <person name="Bonometti L."/>
            <person name="Westerberg I."/>
            <person name="Brannstrom I.O."/>
            <person name="Guillou S."/>
            <person name="Cros-Aarteil S."/>
            <person name="Calhoun S."/>
            <person name="Haridas S."/>
            <person name="Kuo A."/>
            <person name="Mondo S."/>
            <person name="Pangilinan J."/>
            <person name="Riley R."/>
            <person name="LaButti K."/>
            <person name="Andreopoulos B."/>
            <person name="Lipzen A."/>
            <person name="Chen C."/>
            <person name="Yan M."/>
            <person name="Daum C."/>
            <person name="Ng V."/>
            <person name="Clum A."/>
            <person name="Steindorff A."/>
            <person name="Ohm R.A."/>
            <person name="Martin F."/>
            <person name="Silar P."/>
            <person name="Natvig D.O."/>
            <person name="Lalanne C."/>
            <person name="Gautier V."/>
            <person name="Ament-Velasquez S.L."/>
            <person name="Kruys A."/>
            <person name="Hutchinson M.I."/>
            <person name="Powell A.J."/>
            <person name="Barry K."/>
            <person name="Miller A.N."/>
            <person name="Grigoriev I.V."/>
            <person name="Debuchy R."/>
            <person name="Gladieux P."/>
            <person name="Hiltunen Thoren M."/>
            <person name="Johannesson H."/>
        </authorList>
    </citation>
    <scope>NUCLEOTIDE SEQUENCE</scope>
    <source>
        <strain evidence="3">CBS 757.83</strain>
    </source>
</reference>
<evidence type="ECO:0000259" key="2">
    <source>
        <dbReference type="Pfam" id="PF07716"/>
    </source>
</evidence>
<protein>
    <recommendedName>
        <fullName evidence="2">BZIP domain-containing protein</fullName>
    </recommendedName>
</protein>
<evidence type="ECO:0000313" key="4">
    <source>
        <dbReference type="Proteomes" id="UP001305647"/>
    </source>
</evidence>
<feature type="non-terminal residue" evidence="3">
    <location>
        <position position="1"/>
    </location>
</feature>
<dbReference type="SUPFAM" id="SSF57959">
    <property type="entry name" value="Leucine zipper domain"/>
    <property type="match status" value="1"/>
</dbReference>
<dbReference type="EMBL" id="MU863658">
    <property type="protein sequence ID" value="KAK4098453.1"/>
    <property type="molecule type" value="Genomic_DNA"/>
</dbReference>
<evidence type="ECO:0000256" key="1">
    <source>
        <dbReference type="SAM" id="Coils"/>
    </source>
</evidence>
<feature type="coiled-coil region" evidence="1">
    <location>
        <begin position="16"/>
        <end position="57"/>
    </location>
</feature>
<feature type="domain" description="BZIP" evidence="2">
    <location>
        <begin position="3"/>
        <end position="50"/>
    </location>
</feature>
<dbReference type="Proteomes" id="UP001305647">
    <property type="component" value="Unassembled WGS sequence"/>
</dbReference>
<keyword evidence="1" id="KW-0175">Coiled coil</keyword>
<proteinExistence type="predicted"/>
<dbReference type="Gene3D" id="1.20.5.170">
    <property type="match status" value="1"/>
</dbReference>
<evidence type="ECO:0000313" key="3">
    <source>
        <dbReference type="EMBL" id="KAK4098453.1"/>
    </source>
</evidence>
<gene>
    <name evidence="3" type="ORF">N658DRAFT_432015</name>
</gene>
<dbReference type="InterPro" id="IPR004827">
    <property type="entry name" value="bZIP"/>
</dbReference>
<dbReference type="InterPro" id="IPR046347">
    <property type="entry name" value="bZIP_sf"/>
</dbReference>